<proteinExistence type="predicted"/>
<evidence type="ECO:0000313" key="4">
    <source>
        <dbReference type="Proteomes" id="UP000016927"/>
    </source>
</evidence>
<keyword evidence="2" id="KW-0812">Transmembrane</keyword>
<dbReference type="Proteomes" id="UP000016927">
    <property type="component" value="Unassembled WGS sequence"/>
</dbReference>
<protein>
    <submittedName>
        <fullName evidence="3">Uncharacterized protein</fullName>
    </submittedName>
</protein>
<keyword evidence="2" id="KW-0472">Membrane</keyword>
<sequence>MNKITRDFLVFSQTDYFKNTLSYRIIVNLELLEGLYSSQNTPVESEEKFLSEDKLQNNLENFNIINALKKAWKSILQDQKTLEFKNFESLLIQDKLPTPYICDESFYKPVFFENKKPGKKTTNLPKGDLGVSKNKLPLLKGKSNTNHRPQNEPKISNPVGGEPEDFSKWRGIFVISAYIILFIVIMSVCILCAIKVSD</sequence>
<dbReference type="HOGENOM" id="CLU_1378502_0_0_1"/>
<feature type="transmembrane region" description="Helical" evidence="2">
    <location>
        <begin position="172"/>
        <end position="196"/>
    </location>
</feature>
<accession>R0KT07</accession>
<dbReference type="AlphaFoldDB" id="R0KT07"/>
<keyword evidence="4" id="KW-1185">Reference proteome</keyword>
<feature type="region of interest" description="Disordered" evidence="1">
    <location>
        <begin position="140"/>
        <end position="160"/>
    </location>
</feature>
<dbReference type="VEuPathDB" id="MicrosporidiaDB:NBO_53g0025"/>
<evidence type="ECO:0000256" key="1">
    <source>
        <dbReference type="SAM" id="MobiDB-lite"/>
    </source>
</evidence>
<evidence type="ECO:0000313" key="3">
    <source>
        <dbReference type="EMBL" id="EOB13901.1"/>
    </source>
</evidence>
<name>R0KT07_NOSB1</name>
<dbReference type="EMBL" id="KB908961">
    <property type="protein sequence ID" value="EOB13901.1"/>
    <property type="molecule type" value="Genomic_DNA"/>
</dbReference>
<organism evidence="3 4">
    <name type="scientific">Nosema bombycis (strain CQ1 / CVCC 102059)</name>
    <name type="common">Microsporidian parasite</name>
    <name type="synonym">Pebrine of silkworm</name>
    <dbReference type="NCBI Taxonomy" id="578461"/>
    <lineage>
        <taxon>Eukaryota</taxon>
        <taxon>Fungi</taxon>
        <taxon>Fungi incertae sedis</taxon>
        <taxon>Microsporidia</taxon>
        <taxon>Nosematidae</taxon>
        <taxon>Nosema</taxon>
    </lineage>
</organism>
<reference evidence="3 4" key="1">
    <citation type="journal article" date="2013" name="BMC Genomics">
        <title>Comparative genomics of parasitic silkworm microsporidia reveal an association between genome expansion and host adaptation.</title>
        <authorList>
            <person name="Pan G."/>
            <person name="Xu J."/>
            <person name="Li T."/>
            <person name="Xia Q."/>
            <person name="Liu S.L."/>
            <person name="Zhang G."/>
            <person name="Li S."/>
            <person name="Li C."/>
            <person name="Liu H."/>
            <person name="Yang L."/>
            <person name="Liu T."/>
            <person name="Zhang X."/>
            <person name="Wu Z."/>
            <person name="Fan W."/>
            <person name="Dang X."/>
            <person name="Xiang H."/>
            <person name="Tao M."/>
            <person name="Li Y."/>
            <person name="Hu J."/>
            <person name="Li Z."/>
            <person name="Lin L."/>
            <person name="Luo J."/>
            <person name="Geng L."/>
            <person name="Wang L."/>
            <person name="Long M."/>
            <person name="Wan Y."/>
            <person name="He N."/>
            <person name="Zhang Z."/>
            <person name="Lu C."/>
            <person name="Keeling P.J."/>
            <person name="Wang J."/>
            <person name="Xiang Z."/>
            <person name="Zhou Z."/>
        </authorList>
    </citation>
    <scope>NUCLEOTIDE SEQUENCE [LARGE SCALE GENOMIC DNA]</scope>
    <source>
        <strain evidence="4">CQ1 / CVCC 102059</strain>
    </source>
</reference>
<evidence type="ECO:0000256" key="2">
    <source>
        <dbReference type="SAM" id="Phobius"/>
    </source>
</evidence>
<gene>
    <name evidence="3" type="ORF">NBO_53g0025</name>
</gene>
<keyword evidence="2" id="KW-1133">Transmembrane helix</keyword>